<evidence type="ECO:0000313" key="7">
    <source>
        <dbReference type="EMBL" id="WRQ88618.1"/>
    </source>
</evidence>
<dbReference type="PANTHER" id="PTHR11142">
    <property type="entry name" value="PSEUDOURIDYLATE SYNTHASE"/>
    <property type="match status" value="1"/>
</dbReference>
<feature type="domain" description="Pseudouridine synthase I TruA alpha/beta" evidence="6">
    <location>
        <begin position="165"/>
        <end position="267"/>
    </location>
</feature>
<evidence type="ECO:0000256" key="2">
    <source>
        <dbReference type="ARBA" id="ARBA00022694"/>
    </source>
</evidence>
<dbReference type="CDD" id="cd02570">
    <property type="entry name" value="PseudoU_synth_EcTruA"/>
    <property type="match status" value="1"/>
</dbReference>
<comment type="subunit">
    <text evidence="4">Homodimer.</text>
</comment>
<keyword evidence="8" id="KW-1185">Reference proteome</keyword>
<dbReference type="PIRSF" id="PIRSF001430">
    <property type="entry name" value="tRNA_psdUrid_synth"/>
    <property type="match status" value="1"/>
</dbReference>
<dbReference type="InterPro" id="IPR020103">
    <property type="entry name" value="PsdUridine_synth_cat_dom_sf"/>
</dbReference>
<comment type="similarity">
    <text evidence="1 4 5">Belongs to the tRNA pseudouridine synthase TruA family.</text>
</comment>
<dbReference type="InterPro" id="IPR020097">
    <property type="entry name" value="PsdUridine_synth_TruA_a/b_dom"/>
</dbReference>
<dbReference type="HAMAP" id="MF_00171">
    <property type="entry name" value="TruA"/>
    <property type="match status" value="1"/>
</dbReference>
<dbReference type="PANTHER" id="PTHR11142:SF0">
    <property type="entry name" value="TRNA PSEUDOURIDINE SYNTHASE-LIKE 1"/>
    <property type="match status" value="1"/>
</dbReference>
<name>A0ABZ1CAA9_9BACT</name>
<evidence type="ECO:0000256" key="4">
    <source>
        <dbReference type="HAMAP-Rule" id="MF_00171"/>
    </source>
</evidence>
<dbReference type="RefSeq" id="WP_225919542.1">
    <property type="nucleotide sequence ID" value="NZ_CP139781.1"/>
</dbReference>
<evidence type="ECO:0000256" key="1">
    <source>
        <dbReference type="ARBA" id="ARBA00009375"/>
    </source>
</evidence>
<evidence type="ECO:0000256" key="3">
    <source>
        <dbReference type="ARBA" id="ARBA00023235"/>
    </source>
</evidence>
<comment type="caution">
    <text evidence="4">Lacks conserved residue(s) required for the propagation of feature annotation.</text>
</comment>
<feature type="active site" description="Nucleophile" evidence="4">
    <location>
        <position position="73"/>
    </location>
</feature>
<dbReference type="InterPro" id="IPR020095">
    <property type="entry name" value="PsdUridine_synth_TruA_C"/>
</dbReference>
<dbReference type="Gene3D" id="3.30.70.580">
    <property type="entry name" value="Pseudouridine synthase I, catalytic domain, N-terminal subdomain"/>
    <property type="match status" value="1"/>
</dbReference>
<evidence type="ECO:0000313" key="8">
    <source>
        <dbReference type="Proteomes" id="UP000738431"/>
    </source>
</evidence>
<dbReference type="NCBIfam" id="TIGR00071">
    <property type="entry name" value="hisT_truA"/>
    <property type="match status" value="1"/>
</dbReference>
<accession>A0ABZ1CAA9</accession>
<proteinExistence type="inferred from homology"/>
<keyword evidence="2 4" id="KW-0819">tRNA processing</keyword>
<organism evidence="7 8">
    <name type="scientific">Actomonas aquatica</name>
    <dbReference type="NCBI Taxonomy" id="2866162"/>
    <lineage>
        <taxon>Bacteria</taxon>
        <taxon>Pseudomonadati</taxon>
        <taxon>Verrucomicrobiota</taxon>
        <taxon>Opitutia</taxon>
        <taxon>Opitutales</taxon>
        <taxon>Opitutaceae</taxon>
        <taxon>Actomonas</taxon>
    </lineage>
</organism>
<dbReference type="InterPro" id="IPR001406">
    <property type="entry name" value="PsdUridine_synth_TruA"/>
</dbReference>
<feature type="binding site" evidence="4">
    <location>
        <position position="131"/>
    </location>
    <ligand>
        <name>substrate</name>
    </ligand>
</feature>
<evidence type="ECO:0000256" key="5">
    <source>
        <dbReference type="RuleBase" id="RU003792"/>
    </source>
</evidence>
<sequence length="268" mass="29829">MRNIPVQYWGISMSKHAREHCAQRWRALCAYDGTSFAGWQSQPNGNGVQDHIEARLAAVFKTPIRIHGSGRTDAGVHARGQVFHFDAEWRHEPDKLRKALKVGLPPGVQIKSICQAAPDFHARLSATGKRYCYHLYQGDADPFRRPFVWCLERPQRLDTAAMVAAAAVLRGRHDFSAYAADNGGELESPVRELRRLDLAASGRSVKLTFEANGFLYKMVRSLTGALVAVGEGRLSVADVQRLLDAQVRTAEVETCPPQGLFLEKVFYA</sequence>
<dbReference type="Pfam" id="PF01416">
    <property type="entry name" value="PseudoU_synth_1"/>
    <property type="match status" value="2"/>
</dbReference>
<dbReference type="InterPro" id="IPR020094">
    <property type="entry name" value="TruA/RsuA/RluB/E/F_N"/>
</dbReference>
<dbReference type="EMBL" id="CP139781">
    <property type="protein sequence ID" value="WRQ88618.1"/>
    <property type="molecule type" value="Genomic_DNA"/>
</dbReference>
<comment type="function">
    <text evidence="4">Formation of pseudouridine at positions 38, 39 and 40 in the anticodon stem and loop of transfer RNAs.</text>
</comment>
<gene>
    <name evidence="4 7" type="primary">truA</name>
    <name evidence="7" type="ORF">K1X11_004325</name>
</gene>
<evidence type="ECO:0000259" key="6">
    <source>
        <dbReference type="Pfam" id="PF01416"/>
    </source>
</evidence>
<dbReference type="Proteomes" id="UP000738431">
    <property type="component" value="Chromosome"/>
</dbReference>
<protein>
    <recommendedName>
        <fullName evidence="4">tRNA pseudouridine synthase A</fullName>
        <ecNumber evidence="4">5.4.99.12</ecNumber>
    </recommendedName>
    <alternativeName>
        <fullName evidence="4">tRNA pseudouridine(38-40) synthase</fullName>
    </alternativeName>
    <alternativeName>
        <fullName evidence="4">tRNA pseudouridylate synthase I</fullName>
    </alternativeName>
    <alternativeName>
        <fullName evidence="4">tRNA-uridine isomerase I</fullName>
    </alternativeName>
</protein>
<keyword evidence="3 4" id="KW-0413">Isomerase</keyword>
<comment type="catalytic activity">
    <reaction evidence="4 5">
        <text>uridine(38/39/40) in tRNA = pseudouridine(38/39/40) in tRNA</text>
        <dbReference type="Rhea" id="RHEA:22376"/>
        <dbReference type="Rhea" id="RHEA-COMP:10085"/>
        <dbReference type="Rhea" id="RHEA-COMP:10087"/>
        <dbReference type="ChEBI" id="CHEBI:65314"/>
        <dbReference type="ChEBI" id="CHEBI:65315"/>
        <dbReference type="EC" id="5.4.99.12"/>
    </reaction>
</comment>
<dbReference type="GO" id="GO:0160147">
    <property type="term" value="F:tRNA pseudouridine(38-40) synthase activity"/>
    <property type="evidence" value="ECO:0007669"/>
    <property type="project" value="UniProtKB-EC"/>
</dbReference>
<dbReference type="EC" id="5.4.99.12" evidence="4"/>
<feature type="domain" description="Pseudouridine synthase I TruA alpha/beta" evidence="6">
    <location>
        <begin position="29"/>
        <end position="123"/>
    </location>
</feature>
<dbReference type="Gene3D" id="3.30.70.660">
    <property type="entry name" value="Pseudouridine synthase I, catalytic domain, C-terminal subdomain"/>
    <property type="match status" value="1"/>
</dbReference>
<reference evidence="7 8" key="1">
    <citation type="submission" date="2023-12" db="EMBL/GenBank/DDBJ databases">
        <title>Description of an unclassified Opitutus bacterium of Verrucomicrobiota.</title>
        <authorList>
            <person name="Zhang D.-F."/>
        </authorList>
    </citation>
    <scope>NUCLEOTIDE SEQUENCE [LARGE SCALE GENOMIC DNA]</scope>
    <source>
        <strain evidence="7 8">WL0086</strain>
    </source>
</reference>
<dbReference type="SUPFAM" id="SSF55120">
    <property type="entry name" value="Pseudouridine synthase"/>
    <property type="match status" value="1"/>
</dbReference>